<keyword evidence="1" id="KW-0418">Kinase</keyword>
<dbReference type="RefSeq" id="WP_379705335.1">
    <property type="nucleotide sequence ID" value="NZ_JBHTAT010000001.1"/>
</dbReference>
<reference evidence="1 2" key="1">
    <citation type="journal article" date="2019" name="Int. J. Syst. Evol. Microbiol.">
        <title>The Global Catalogue of Microorganisms (GCM) 10K type strain sequencing project: providing services to taxonomists for standard genome sequencing and annotation.</title>
        <authorList>
            <consortium name="The Broad Institute Genomics Platform"/>
            <consortium name="The Broad Institute Genome Sequencing Center for Infectious Disease"/>
            <person name="Wu L."/>
            <person name="Ma J."/>
        </authorList>
    </citation>
    <scope>NUCLEOTIDE SEQUENCE [LARGE SCALE GENOMIC DNA]</scope>
    <source>
        <strain evidence="1 2">GX21</strain>
    </source>
</reference>
<keyword evidence="1" id="KW-0808">Transferase</keyword>
<evidence type="ECO:0000313" key="1">
    <source>
        <dbReference type="EMBL" id="MFC7256487.1"/>
    </source>
</evidence>
<dbReference type="SUPFAM" id="SSF111331">
    <property type="entry name" value="NAD kinase/diacylglycerol kinase-like"/>
    <property type="match status" value="1"/>
</dbReference>
<dbReference type="Gene3D" id="2.60.200.30">
    <property type="entry name" value="Probable inorganic polyphosphate/atp-NAD kinase, domain 2"/>
    <property type="match status" value="1"/>
</dbReference>
<comment type="caution">
    <text evidence="1">The sequence shown here is derived from an EMBL/GenBank/DDBJ whole genome shotgun (WGS) entry which is preliminary data.</text>
</comment>
<name>A0ABD6A1J9_9EURY</name>
<dbReference type="GO" id="GO:0016301">
    <property type="term" value="F:kinase activity"/>
    <property type="evidence" value="ECO:0007669"/>
    <property type="project" value="UniProtKB-KW"/>
</dbReference>
<accession>A0ABD6A1J9</accession>
<dbReference type="Proteomes" id="UP001596434">
    <property type="component" value="Unassembled WGS sequence"/>
</dbReference>
<dbReference type="AlphaFoldDB" id="A0ABD6A1J9"/>
<proteinExistence type="predicted"/>
<dbReference type="EMBL" id="JBHTAT010000001">
    <property type="protein sequence ID" value="MFC7256487.1"/>
    <property type="molecule type" value="Genomic_DNA"/>
</dbReference>
<dbReference type="Pfam" id="PF20143">
    <property type="entry name" value="NAD_kinase_C"/>
    <property type="match status" value="1"/>
</dbReference>
<gene>
    <name evidence="1" type="ORF">ACFQKE_14470</name>
</gene>
<evidence type="ECO:0000313" key="2">
    <source>
        <dbReference type="Proteomes" id="UP001596434"/>
    </source>
</evidence>
<dbReference type="GeneID" id="96954878"/>
<organism evidence="1 2">
    <name type="scientific">Haloplanus litoreus</name>
    <dbReference type="NCBI Taxonomy" id="767515"/>
    <lineage>
        <taxon>Archaea</taxon>
        <taxon>Methanobacteriati</taxon>
        <taxon>Methanobacteriota</taxon>
        <taxon>Stenosarchaea group</taxon>
        <taxon>Halobacteria</taxon>
        <taxon>Halobacteriales</taxon>
        <taxon>Haloferacaceae</taxon>
        <taxon>Haloplanus</taxon>
    </lineage>
</organism>
<protein>
    <submittedName>
        <fullName evidence="1">ATP-NAD kinase</fullName>
    </submittedName>
</protein>
<keyword evidence="2" id="KW-1185">Reference proteome</keyword>
<dbReference type="InterPro" id="IPR016064">
    <property type="entry name" value="NAD/diacylglycerol_kinase_sf"/>
</dbReference>
<sequence length="231" mass="22805">MNVAVRGGDDAVAAAVGVSGASLVPEDGERAVDAVVAVGDDAIRSTVADSPDAPVLPVTADGGRHLVARDTLDGALATLVAGDGTRWSHPVVGVHRDGSVVARAVKDVALVTAAPASISEYALRAGATRLGSVRADGIVVATPMGSDGYAAAAGGPVLEAGAGLSVVPVAPFSTSPDVRVVDPEAGLGLSVEREGEVALFVDGIRYGSADVGTDVRIERAGVLDVVTPDTG</sequence>
<dbReference type="InterPro" id="IPR017437">
    <property type="entry name" value="ATP-NAD_kinase_PpnK-typ_C"/>
</dbReference>